<keyword evidence="3" id="KW-0342">GTP-binding</keyword>
<name>A0A8T3CGW5_9TELE</name>
<dbReference type="InterPro" id="IPR006703">
    <property type="entry name" value="G_AIG1"/>
</dbReference>
<dbReference type="AlphaFoldDB" id="A0A8T3CGW5"/>
<gene>
    <name evidence="6" type="ORF">AGOR_G00225040</name>
</gene>
<keyword evidence="2" id="KW-0547">Nucleotide-binding</keyword>
<comment type="caution">
    <text evidence="6">The sequence shown here is derived from an EMBL/GenBank/DDBJ whole genome shotgun (WGS) entry which is preliminary data.</text>
</comment>
<dbReference type="InterPro" id="IPR027417">
    <property type="entry name" value="P-loop_NTPase"/>
</dbReference>
<evidence type="ECO:0000259" key="5">
    <source>
        <dbReference type="Pfam" id="PF04548"/>
    </source>
</evidence>
<dbReference type="InterPro" id="IPR045058">
    <property type="entry name" value="GIMA/IAN/Toc"/>
</dbReference>
<sequence length="222" mass="25504">MSGVRSNCRTGARPVWASTPQELRLVLVGKTGAGKSATGNTILGEKQFDSELCMSSIGRYTEEEERSVETIQKIFQGDSVNYTILIFTYADKLKGTSIKSFISKQDQKIQDLVNRFNRRFLAFNNEDTEDHLQVANLLEMIDSMLAKNGNRFFTNKAYKGMSQALVDFQQEHLLLNRQQIEREKRSVRAKWESAWADFTTQMSDKKQEAEQKRRIIEQNMGN</sequence>
<dbReference type="Gene3D" id="3.40.50.300">
    <property type="entry name" value="P-loop containing nucleotide triphosphate hydrolases"/>
    <property type="match status" value="2"/>
</dbReference>
<dbReference type="SUPFAM" id="SSF52540">
    <property type="entry name" value="P-loop containing nucleoside triphosphate hydrolases"/>
    <property type="match status" value="1"/>
</dbReference>
<accession>A0A8T3CGW5</accession>
<proteinExistence type="inferred from homology"/>
<reference evidence="6" key="1">
    <citation type="submission" date="2021-01" db="EMBL/GenBank/DDBJ databases">
        <authorList>
            <person name="Zahm M."/>
            <person name="Roques C."/>
            <person name="Cabau C."/>
            <person name="Klopp C."/>
            <person name="Donnadieu C."/>
            <person name="Jouanno E."/>
            <person name="Lampietro C."/>
            <person name="Louis A."/>
            <person name="Herpin A."/>
            <person name="Echchiki A."/>
            <person name="Berthelot C."/>
            <person name="Parey E."/>
            <person name="Roest-Crollius H."/>
            <person name="Braasch I."/>
            <person name="Postlethwait J."/>
            <person name="Bobe J."/>
            <person name="Montfort J."/>
            <person name="Bouchez O."/>
            <person name="Begum T."/>
            <person name="Mejri S."/>
            <person name="Adams A."/>
            <person name="Chen W.-J."/>
            <person name="Guiguen Y."/>
        </authorList>
    </citation>
    <scope>NUCLEOTIDE SEQUENCE</scope>
    <source>
        <tissue evidence="6">Blood</tissue>
    </source>
</reference>
<feature type="domain" description="AIG1-type G" evidence="5">
    <location>
        <begin position="55"/>
        <end position="168"/>
    </location>
</feature>
<evidence type="ECO:0000256" key="4">
    <source>
        <dbReference type="SAM" id="MobiDB-lite"/>
    </source>
</evidence>
<comment type="similarity">
    <text evidence="1">Belongs to the TRAFAC class TrmE-Era-EngA-EngB-Septin-like GTPase superfamily. AIG1/Toc34/Toc159-like paraseptin GTPase family. IAN subfamily.</text>
</comment>
<evidence type="ECO:0000256" key="3">
    <source>
        <dbReference type="ARBA" id="ARBA00023134"/>
    </source>
</evidence>
<evidence type="ECO:0000313" key="7">
    <source>
        <dbReference type="Proteomes" id="UP000829720"/>
    </source>
</evidence>
<dbReference type="PANTHER" id="PTHR10903">
    <property type="entry name" value="GTPASE, IMAP FAMILY MEMBER-RELATED"/>
    <property type="match status" value="1"/>
</dbReference>
<evidence type="ECO:0000256" key="2">
    <source>
        <dbReference type="ARBA" id="ARBA00022741"/>
    </source>
</evidence>
<dbReference type="PANTHER" id="PTHR10903:SF182">
    <property type="entry name" value="GTPASE IMAP FAMILY MEMBER 4"/>
    <property type="match status" value="1"/>
</dbReference>
<dbReference type="EMBL" id="JAERUA010000022">
    <property type="protein sequence ID" value="KAI1884303.1"/>
    <property type="molecule type" value="Genomic_DNA"/>
</dbReference>
<dbReference type="OrthoDB" id="8954335at2759"/>
<dbReference type="Pfam" id="PF04548">
    <property type="entry name" value="AIG1"/>
    <property type="match status" value="1"/>
</dbReference>
<feature type="compositionally biased region" description="Basic and acidic residues" evidence="4">
    <location>
        <begin position="203"/>
        <end position="216"/>
    </location>
</feature>
<feature type="region of interest" description="Disordered" evidence="4">
    <location>
        <begin position="202"/>
        <end position="222"/>
    </location>
</feature>
<evidence type="ECO:0000256" key="1">
    <source>
        <dbReference type="ARBA" id="ARBA00008535"/>
    </source>
</evidence>
<keyword evidence="7" id="KW-1185">Reference proteome</keyword>
<dbReference type="Proteomes" id="UP000829720">
    <property type="component" value="Unassembled WGS sequence"/>
</dbReference>
<protein>
    <recommendedName>
        <fullName evidence="5">AIG1-type G domain-containing protein</fullName>
    </recommendedName>
</protein>
<organism evidence="6 7">
    <name type="scientific">Albula goreensis</name>
    <dbReference type="NCBI Taxonomy" id="1534307"/>
    <lineage>
        <taxon>Eukaryota</taxon>
        <taxon>Metazoa</taxon>
        <taxon>Chordata</taxon>
        <taxon>Craniata</taxon>
        <taxon>Vertebrata</taxon>
        <taxon>Euteleostomi</taxon>
        <taxon>Actinopterygii</taxon>
        <taxon>Neopterygii</taxon>
        <taxon>Teleostei</taxon>
        <taxon>Albuliformes</taxon>
        <taxon>Albulidae</taxon>
        <taxon>Albula</taxon>
    </lineage>
</organism>
<dbReference type="GO" id="GO:0005525">
    <property type="term" value="F:GTP binding"/>
    <property type="evidence" value="ECO:0007669"/>
    <property type="project" value="UniProtKB-KW"/>
</dbReference>
<evidence type="ECO:0000313" key="6">
    <source>
        <dbReference type="EMBL" id="KAI1884303.1"/>
    </source>
</evidence>